<dbReference type="FunCoup" id="A0A200Q8K8">
    <property type="interactions" value="1320"/>
</dbReference>
<dbReference type="OMA" id="IMIDREI"/>
<feature type="region of interest" description="Disordered" evidence="4">
    <location>
        <begin position="110"/>
        <end position="131"/>
    </location>
</feature>
<dbReference type="EMBL" id="MVGT01002716">
    <property type="protein sequence ID" value="OVA06798.1"/>
    <property type="molecule type" value="Genomic_DNA"/>
</dbReference>
<gene>
    <name evidence="6" type="ORF">BVC80_8721g5</name>
</gene>
<evidence type="ECO:0000313" key="7">
    <source>
        <dbReference type="Proteomes" id="UP000195402"/>
    </source>
</evidence>
<proteinExistence type="predicted"/>
<feature type="compositionally biased region" description="Basic and acidic residues" evidence="4">
    <location>
        <begin position="112"/>
        <end position="122"/>
    </location>
</feature>
<dbReference type="AlphaFoldDB" id="A0A200Q8K8"/>
<dbReference type="PANTHER" id="PTHR31060:SF33">
    <property type="entry name" value="OS04G0278000 PROTEIN"/>
    <property type="match status" value="1"/>
</dbReference>
<name>A0A200Q8K8_MACCD</name>
<feature type="region of interest" description="Disordered" evidence="4">
    <location>
        <begin position="73"/>
        <end position="93"/>
    </location>
</feature>
<dbReference type="UniPathway" id="UPA00143"/>
<dbReference type="InParanoid" id="A0A200Q8K8"/>
<evidence type="ECO:0000256" key="2">
    <source>
        <dbReference type="ARBA" id="ARBA00004906"/>
    </source>
</evidence>
<feature type="domain" description="BTB" evidence="5">
    <location>
        <begin position="136"/>
        <end position="213"/>
    </location>
</feature>
<evidence type="ECO:0000259" key="5">
    <source>
        <dbReference type="PROSITE" id="PS50097"/>
    </source>
</evidence>
<sequence>MADSDHRKSLPPQKRQGFRRTWCCSFTNPPKSPENLTSFYQSKMTQIKSGNSFPNSPQSNRASLGLVGRMDPRRILSPGRVSPIDSDNTPLDHSLLENLPAEPSAVVGDEIGSEKLPEKSPELEMTEDDEVSSEKFDVRLSLKGKDGGSLVLELDSKVLSENSSVFANLISEYHKNSGGLANLYRIEVPEVENLNVFHQTIELMYAEDITQRMVNMGVSRSIDTLEVAAGIMFTKGVLSCLKYIEAVPWSEDEEEKLKSLFARYAFDKRTAEDVLARLYSGEELVNSQQHLAIQLINSITNCTNLSYSSKELKSLVKGLLSKSSVYEKDLTGLKKEDLYQACKSCLNSLVGIFQEASDSIVPEEERGSSGRVESSTRPFIERISVQVDNIKWLLEILMEQQMAEEFVSVWAEQEDLLRMHEMVSPMVRYEVSRISASVFIALGRGKLLCQSESRCGVFQAWFGPMLLDYGWLQRCRKGLDVKVLEESMGQALLMLPMKHQHVLFMEWFQSYSRHGAECPNLSKAFQIWWRRSFLRGSRSHTVELESSESW</sequence>
<comment type="caution">
    <text evidence="6">The sequence shown here is derived from an EMBL/GenBank/DDBJ whole genome shotgun (WGS) entry which is preliminary data.</text>
</comment>
<evidence type="ECO:0000256" key="4">
    <source>
        <dbReference type="SAM" id="MobiDB-lite"/>
    </source>
</evidence>
<dbReference type="OrthoDB" id="671361at2759"/>
<dbReference type="Pfam" id="PF25553">
    <property type="entry name" value="BTB-POZ_ANK-like"/>
    <property type="match status" value="1"/>
</dbReference>
<comment type="pathway">
    <text evidence="2">Protein modification; protein ubiquitination.</text>
</comment>
<accession>A0A200Q8K8</accession>
<dbReference type="InterPro" id="IPR038920">
    <property type="entry name" value="At3g05675-like"/>
</dbReference>
<evidence type="ECO:0000313" key="6">
    <source>
        <dbReference type="EMBL" id="OVA06798.1"/>
    </source>
</evidence>
<evidence type="ECO:0000256" key="1">
    <source>
        <dbReference type="ARBA" id="ARBA00002668"/>
    </source>
</evidence>
<dbReference type="InterPro" id="IPR000210">
    <property type="entry name" value="BTB/POZ_dom"/>
</dbReference>
<evidence type="ECO:0000256" key="3">
    <source>
        <dbReference type="ARBA" id="ARBA00022786"/>
    </source>
</evidence>
<dbReference type="GO" id="GO:0016567">
    <property type="term" value="P:protein ubiquitination"/>
    <property type="evidence" value="ECO:0007669"/>
    <property type="project" value="UniProtKB-UniPathway"/>
</dbReference>
<keyword evidence="3" id="KW-0833">Ubl conjugation pathway</keyword>
<dbReference type="Proteomes" id="UP000195402">
    <property type="component" value="Unassembled WGS sequence"/>
</dbReference>
<dbReference type="STRING" id="56857.A0A200Q8K8"/>
<comment type="function">
    <text evidence="1">May act as a substrate-specific adapter of an E3 ubiquitin-protein ligase complex (CUL3-RBX1-BTB) which mediates the ubiquitination and subsequent proteasomal degradation of target proteins.</text>
</comment>
<dbReference type="InterPro" id="IPR058039">
    <property type="entry name" value="At3g05675-like_ankyrin"/>
</dbReference>
<keyword evidence="7" id="KW-1185">Reference proteome</keyword>
<organism evidence="6 7">
    <name type="scientific">Macleaya cordata</name>
    <name type="common">Five-seeded plume-poppy</name>
    <name type="synonym">Bocconia cordata</name>
    <dbReference type="NCBI Taxonomy" id="56857"/>
    <lineage>
        <taxon>Eukaryota</taxon>
        <taxon>Viridiplantae</taxon>
        <taxon>Streptophyta</taxon>
        <taxon>Embryophyta</taxon>
        <taxon>Tracheophyta</taxon>
        <taxon>Spermatophyta</taxon>
        <taxon>Magnoliopsida</taxon>
        <taxon>Ranunculales</taxon>
        <taxon>Papaveraceae</taxon>
        <taxon>Papaveroideae</taxon>
        <taxon>Macleaya</taxon>
    </lineage>
</organism>
<feature type="region of interest" description="Disordered" evidence="4">
    <location>
        <begin position="1"/>
        <end position="21"/>
    </location>
</feature>
<protein>
    <submittedName>
        <fullName evidence="6">BTB/POZ-like</fullName>
    </submittedName>
</protein>
<reference evidence="6 7" key="1">
    <citation type="journal article" date="2017" name="Mol. Plant">
        <title>The Genome of Medicinal Plant Macleaya cordata Provides New Insights into Benzylisoquinoline Alkaloids Metabolism.</title>
        <authorList>
            <person name="Liu X."/>
            <person name="Liu Y."/>
            <person name="Huang P."/>
            <person name="Ma Y."/>
            <person name="Qing Z."/>
            <person name="Tang Q."/>
            <person name="Cao H."/>
            <person name="Cheng P."/>
            <person name="Zheng Y."/>
            <person name="Yuan Z."/>
            <person name="Zhou Y."/>
            <person name="Liu J."/>
            <person name="Tang Z."/>
            <person name="Zhuo Y."/>
            <person name="Zhang Y."/>
            <person name="Yu L."/>
            <person name="Huang J."/>
            <person name="Yang P."/>
            <person name="Peng Q."/>
            <person name="Zhang J."/>
            <person name="Jiang W."/>
            <person name="Zhang Z."/>
            <person name="Lin K."/>
            <person name="Ro D.K."/>
            <person name="Chen X."/>
            <person name="Xiong X."/>
            <person name="Shang Y."/>
            <person name="Huang S."/>
            <person name="Zeng J."/>
        </authorList>
    </citation>
    <scope>NUCLEOTIDE SEQUENCE [LARGE SCALE GENOMIC DNA]</scope>
    <source>
        <strain evidence="7">cv. BLH2017</strain>
        <tissue evidence="6">Root</tissue>
    </source>
</reference>
<dbReference type="PROSITE" id="PS50097">
    <property type="entry name" value="BTB"/>
    <property type="match status" value="1"/>
</dbReference>
<dbReference type="PANTHER" id="PTHR31060">
    <property type="entry name" value="OSJNBA0011J08.25 PROTEIN-RELATED"/>
    <property type="match status" value="1"/>
</dbReference>